<dbReference type="Proteomes" id="UP000320672">
    <property type="component" value="Chromosome"/>
</dbReference>
<dbReference type="KEGG" id="rml:FF011L_05690"/>
<name>A0A517MAD2_9BACT</name>
<reference evidence="2 3" key="1">
    <citation type="submission" date="2019-02" db="EMBL/GenBank/DDBJ databases">
        <title>Deep-cultivation of Planctomycetes and their phenomic and genomic characterization uncovers novel biology.</title>
        <authorList>
            <person name="Wiegand S."/>
            <person name="Jogler M."/>
            <person name="Boedeker C."/>
            <person name="Pinto D."/>
            <person name="Vollmers J."/>
            <person name="Rivas-Marin E."/>
            <person name="Kohn T."/>
            <person name="Peeters S.H."/>
            <person name="Heuer A."/>
            <person name="Rast P."/>
            <person name="Oberbeckmann S."/>
            <person name="Bunk B."/>
            <person name="Jeske O."/>
            <person name="Meyerdierks A."/>
            <person name="Storesund J.E."/>
            <person name="Kallscheuer N."/>
            <person name="Luecker S."/>
            <person name="Lage O.M."/>
            <person name="Pohl T."/>
            <person name="Merkel B.J."/>
            <person name="Hornburger P."/>
            <person name="Mueller R.-W."/>
            <person name="Bruemmer F."/>
            <person name="Labrenz M."/>
            <person name="Spormann A.M."/>
            <person name="Op den Camp H."/>
            <person name="Overmann J."/>
            <person name="Amann R."/>
            <person name="Jetten M.S.M."/>
            <person name="Mascher T."/>
            <person name="Medema M.H."/>
            <person name="Devos D.P."/>
            <person name="Kaster A.-K."/>
            <person name="Ovreas L."/>
            <person name="Rohde M."/>
            <person name="Galperin M.Y."/>
            <person name="Jogler C."/>
        </authorList>
    </citation>
    <scope>NUCLEOTIDE SEQUENCE [LARGE SCALE GENOMIC DNA]</scope>
    <source>
        <strain evidence="2 3">FF011L</strain>
    </source>
</reference>
<dbReference type="Pfam" id="PF13545">
    <property type="entry name" value="HTH_Crp_2"/>
    <property type="match status" value="1"/>
</dbReference>
<dbReference type="Gene3D" id="1.10.10.10">
    <property type="entry name" value="Winged helix-like DNA-binding domain superfamily/Winged helix DNA-binding domain"/>
    <property type="match status" value="1"/>
</dbReference>
<dbReference type="AlphaFoldDB" id="A0A517MAD2"/>
<proteinExistence type="predicted"/>
<evidence type="ECO:0000313" key="2">
    <source>
        <dbReference type="EMBL" id="QDS91834.1"/>
    </source>
</evidence>
<accession>A0A517MAD2</accession>
<dbReference type="InterPro" id="IPR036390">
    <property type="entry name" value="WH_DNA-bd_sf"/>
</dbReference>
<sequence length="124" mass="13630">MSRAKPHPRSNKGKSAKRWATGDTLSDLVLPTLPKPSHCAILLVCWLHAKIGDDGKTIFDLTKEQIATRCGLKESTVKGLLRELETGGVIRTRKDGCNQGGRSLGSERMITFEPYQEPTKGGRQ</sequence>
<dbReference type="InterPro" id="IPR036388">
    <property type="entry name" value="WH-like_DNA-bd_sf"/>
</dbReference>
<protein>
    <recommendedName>
        <fullName evidence="1">HTH crp-type domain-containing protein</fullName>
    </recommendedName>
</protein>
<dbReference type="InterPro" id="IPR012318">
    <property type="entry name" value="HTH_CRP"/>
</dbReference>
<organism evidence="2 3">
    <name type="scientific">Roseimaritima multifibrata</name>
    <dbReference type="NCBI Taxonomy" id="1930274"/>
    <lineage>
        <taxon>Bacteria</taxon>
        <taxon>Pseudomonadati</taxon>
        <taxon>Planctomycetota</taxon>
        <taxon>Planctomycetia</taxon>
        <taxon>Pirellulales</taxon>
        <taxon>Pirellulaceae</taxon>
        <taxon>Roseimaritima</taxon>
    </lineage>
</organism>
<evidence type="ECO:0000259" key="1">
    <source>
        <dbReference type="Pfam" id="PF13545"/>
    </source>
</evidence>
<feature type="domain" description="HTH crp-type" evidence="1">
    <location>
        <begin position="53"/>
        <end position="93"/>
    </location>
</feature>
<evidence type="ECO:0000313" key="3">
    <source>
        <dbReference type="Proteomes" id="UP000320672"/>
    </source>
</evidence>
<dbReference type="SUPFAM" id="SSF46785">
    <property type="entry name" value="Winged helix' DNA-binding domain"/>
    <property type="match status" value="1"/>
</dbReference>
<dbReference type="EMBL" id="CP036262">
    <property type="protein sequence ID" value="QDS91834.1"/>
    <property type="molecule type" value="Genomic_DNA"/>
</dbReference>
<gene>
    <name evidence="2" type="ORF">FF011L_05690</name>
</gene>
<keyword evidence="3" id="KW-1185">Reference proteome</keyword>